<dbReference type="AlphaFoldDB" id="A0A517MG93"/>
<dbReference type="InterPro" id="IPR013597">
    <property type="entry name" value="Mat_intron_G2"/>
</dbReference>
<dbReference type="Proteomes" id="UP000320672">
    <property type="component" value="Chromosome"/>
</dbReference>
<organism evidence="2 3">
    <name type="scientific">Roseimaritima multifibrata</name>
    <dbReference type="NCBI Taxonomy" id="1930274"/>
    <lineage>
        <taxon>Bacteria</taxon>
        <taxon>Pseudomonadati</taxon>
        <taxon>Planctomycetota</taxon>
        <taxon>Planctomycetia</taxon>
        <taxon>Pirellulales</taxon>
        <taxon>Pirellulaceae</taxon>
        <taxon>Roseimaritima</taxon>
    </lineage>
</organism>
<feature type="domain" description="Group II intron maturase-specific" evidence="1">
    <location>
        <begin position="50"/>
        <end position="99"/>
    </location>
</feature>
<evidence type="ECO:0000313" key="3">
    <source>
        <dbReference type="Proteomes" id="UP000320672"/>
    </source>
</evidence>
<proteinExistence type="predicted"/>
<reference evidence="2 3" key="1">
    <citation type="submission" date="2019-02" db="EMBL/GenBank/DDBJ databases">
        <title>Deep-cultivation of Planctomycetes and their phenomic and genomic characterization uncovers novel biology.</title>
        <authorList>
            <person name="Wiegand S."/>
            <person name="Jogler M."/>
            <person name="Boedeker C."/>
            <person name="Pinto D."/>
            <person name="Vollmers J."/>
            <person name="Rivas-Marin E."/>
            <person name="Kohn T."/>
            <person name="Peeters S.H."/>
            <person name="Heuer A."/>
            <person name="Rast P."/>
            <person name="Oberbeckmann S."/>
            <person name="Bunk B."/>
            <person name="Jeske O."/>
            <person name="Meyerdierks A."/>
            <person name="Storesund J.E."/>
            <person name="Kallscheuer N."/>
            <person name="Luecker S."/>
            <person name="Lage O.M."/>
            <person name="Pohl T."/>
            <person name="Merkel B.J."/>
            <person name="Hornburger P."/>
            <person name="Mueller R.-W."/>
            <person name="Bruemmer F."/>
            <person name="Labrenz M."/>
            <person name="Spormann A.M."/>
            <person name="Op den Camp H."/>
            <person name="Overmann J."/>
            <person name="Amann R."/>
            <person name="Jetten M.S.M."/>
            <person name="Mascher T."/>
            <person name="Medema M.H."/>
            <person name="Devos D.P."/>
            <person name="Kaster A.-K."/>
            <person name="Ovreas L."/>
            <person name="Rohde M."/>
            <person name="Galperin M.Y."/>
            <person name="Jogler C."/>
        </authorList>
    </citation>
    <scope>NUCLEOTIDE SEQUENCE [LARGE SCALE GENOMIC DNA]</scope>
    <source>
        <strain evidence="2 3">FF011L</strain>
    </source>
</reference>
<accession>A0A517MG93</accession>
<evidence type="ECO:0000259" key="1">
    <source>
        <dbReference type="Pfam" id="PF08388"/>
    </source>
</evidence>
<keyword evidence="3" id="KW-1185">Reference proteome</keyword>
<dbReference type="Pfam" id="PF08388">
    <property type="entry name" value="GIIM"/>
    <property type="match status" value="1"/>
</dbReference>
<evidence type="ECO:0000313" key="2">
    <source>
        <dbReference type="EMBL" id="QDS93904.1"/>
    </source>
</evidence>
<dbReference type="OrthoDB" id="258234at2"/>
<dbReference type="KEGG" id="rml:FF011L_26810"/>
<sequence>MAVASEILEGELKLTVNRDKTHLTHASCGVKFLGVMIGSVHTRIDPKKVAAFTLKVKLITRRTSPVNLAKVIADLNPVLRGWGHYFRMANCKALYRELAN</sequence>
<name>A0A517MG93_9BACT</name>
<dbReference type="EMBL" id="CP036262">
    <property type="protein sequence ID" value="QDS93904.1"/>
    <property type="molecule type" value="Genomic_DNA"/>
</dbReference>
<protein>
    <submittedName>
        <fullName evidence="2">Group II intron, maturase-specific domain</fullName>
    </submittedName>
</protein>
<gene>
    <name evidence="2" type="ORF">FF011L_26810</name>
</gene>